<dbReference type="GO" id="GO:0000166">
    <property type="term" value="F:nucleotide binding"/>
    <property type="evidence" value="ECO:0007669"/>
    <property type="project" value="InterPro"/>
</dbReference>
<feature type="domain" description="Gfo/Idh/MocA-like oxidoreductase N-terminal" evidence="3">
    <location>
        <begin position="2"/>
        <end position="121"/>
    </location>
</feature>
<gene>
    <name evidence="5" type="ORF">SAMN06265368_0451</name>
</gene>
<dbReference type="InterPro" id="IPR055170">
    <property type="entry name" value="GFO_IDH_MocA-like_dom"/>
</dbReference>
<dbReference type="GO" id="GO:0016491">
    <property type="term" value="F:oxidoreductase activity"/>
    <property type="evidence" value="ECO:0007669"/>
    <property type="project" value="UniProtKB-KW"/>
</dbReference>
<feature type="domain" description="GFO/IDH/MocA-like oxidoreductase" evidence="4">
    <location>
        <begin position="131"/>
        <end position="246"/>
    </location>
</feature>
<evidence type="ECO:0000256" key="2">
    <source>
        <dbReference type="ARBA" id="ARBA00023002"/>
    </source>
</evidence>
<dbReference type="InterPro" id="IPR036291">
    <property type="entry name" value="NAD(P)-bd_dom_sf"/>
</dbReference>
<name>A0A285NAR8_9HYPH</name>
<reference evidence="5 6" key="1">
    <citation type="submission" date="2017-09" db="EMBL/GenBank/DDBJ databases">
        <authorList>
            <person name="Ehlers B."/>
            <person name="Leendertz F.H."/>
        </authorList>
    </citation>
    <scope>NUCLEOTIDE SEQUENCE [LARGE SCALE GENOMIC DNA]</scope>
    <source>
        <strain evidence="5 6">DSM 18289</strain>
    </source>
</reference>
<dbReference type="Gene3D" id="3.30.360.10">
    <property type="entry name" value="Dihydrodipicolinate Reductase, domain 2"/>
    <property type="match status" value="1"/>
</dbReference>
<dbReference type="SUPFAM" id="SSF51735">
    <property type="entry name" value="NAD(P)-binding Rossmann-fold domains"/>
    <property type="match status" value="1"/>
</dbReference>
<dbReference type="PANTHER" id="PTHR22604:SF105">
    <property type="entry name" value="TRANS-1,2-DIHYDROBENZENE-1,2-DIOL DEHYDROGENASE"/>
    <property type="match status" value="1"/>
</dbReference>
<keyword evidence="6" id="KW-1185">Reference proteome</keyword>
<keyword evidence="2" id="KW-0560">Oxidoreductase</keyword>
<dbReference type="AlphaFoldDB" id="A0A285NAR8"/>
<dbReference type="Proteomes" id="UP000219439">
    <property type="component" value="Unassembled WGS sequence"/>
</dbReference>
<evidence type="ECO:0000259" key="4">
    <source>
        <dbReference type="Pfam" id="PF22725"/>
    </source>
</evidence>
<evidence type="ECO:0000313" key="6">
    <source>
        <dbReference type="Proteomes" id="UP000219439"/>
    </source>
</evidence>
<proteinExistence type="inferred from homology"/>
<dbReference type="Pfam" id="PF22725">
    <property type="entry name" value="GFO_IDH_MocA_C3"/>
    <property type="match status" value="1"/>
</dbReference>
<dbReference type="Gene3D" id="3.40.50.720">
    <property type="entry name" value="NAD(P)-binding Rossmann-like Domain"/>
    <property type="match status" value="1"/>
</dbReference>
<evidence type="ECO:0000259" key="3">
    <source>
        <dbReference type="Pfam" id="PF01408"/>
    </source>
</evidence>
<dbReference type="OrthoDB" id="9774191at2"/>
<evidence type="ECO:0000313" key="5">
    <source>
        <dbReference type="EMBL" id="SNZ06530.1"/>
    </source>
</evidence>
<dbReference type="InterPro" id="IPR000683">
    <property type="entry name" value="Gfo/Idh/MocA-like_OxRdtase_N"/>
</dbReference>
<dbReference type="PANTHER" id="PTHR22604">
    <property type="entry name" value="OXIDOREDUCTASES"/>
    <property type="match status" value="1"/>
</dbReference>
<dbReference type="RefSeq" id="WP_097151772.1">
    <property type="nucleotide sequence ID" value="NZ_OBEL01000001.1"/>
</dbReference>
<dbReference type="Pfam" id="PF01408">
    <property type="entry name" value="GFO_IDH_MocA"/>
    <property type="match status" value="1"/>
</dbReference>
<comment type="similarity">
    <text evidence="1">Belongs to the Gfo/Idh/MocA family.</text>
</comment>
<sequence>MIRWGILGTAKIAREALVPAIQASENGILKAIASRRPESAASFAERYDVDLTFDSYEALLASNDVDAIYIPLPTSQHIEWSLKALEAGKHVLCEKPIALKASQIDQLIEARDRTGKQISEAFMVTYHPQWHKVRQLLASGAIGTLHQVQGSFAYHLVDPDNMRNQVSLGGGGLLDIGVYPTVTTRFVTGKEPIRVQASIRRDPEFGTDIAANCRLDFDDFELSFYCATQMAARQSMIFHGDKGWIELTAPFNANAYDSADVILHDQGNGGEQIWKFRKVDQYQLQVEAFAEQTAGKESEIFSLENSKANQSAVDALFAAEHIDGWVQV</sequence>
<dbReference type="SUPFAM" id="SSF55347">
    <property type="entry name" value="Glyceraldehyde-3-phosphate dehydrogenase-like, C-terminal domain"/>
    <property type="match status" value="1"/>
</dbReference>
<dbReference type="EMBL" id="OBEL01000001">
    <property type="protein sequence ID" value="SNZ06530.1"/>
    <property type="molecule type" value="Genomic_DNA"/>
</dbReference>
<protein>
    <submittedName>
        <fullName evidence="5">Predicted dehydrogenase</fullName>
    </submittedName>
</protein>
<accession>A0A285NAR8</accession>
<dbReference type="InterPro" id="IPR050984">
    <property type="entry name" value="Gfo/Idh/MocA_domain"/>
</dbReference>
<evidence type="ECO:0000256" key="1">
    <source>
        <dbReference type="ARBA" id="ARBA00010928"/>
    </source>
</evidence>
<organism evidence="5 6">
    <name type="scientific">Cohaesibacter gelatinilyticus</name>
    <dbReference type="NCBI Taxonomy" id="372072"/>
    <lineage>
        <taxon>Bacteria</taxon>
        <taxon>Pseudomonadati</taxon>
        <taxon>Pseudomonadota</taxon>
        <taxon>Alphaproteobacteria</taxon>
        <taxon>Hyphomicrobiales</taxon>
        <taxon>Cohaesibacteraceae</taxon>
    </lineage>
</organism>